<dbReference type="InterPro" id="IPR050109">
    <property type="entry name" value="HTH-type_TetR-like_transc_reg"/>
</dbReference>
<protein>
    <submittedName>
        <fullName evidence="6">TetR/AcrR family transcriptional regulator</fullName>
    </submittedName>
</protein>
<proteinExistence type="predicted"/>
<dbReference type="Pfam" id="PF00440">
    <property type="entry name" value="TetR_N"/>
    <property type="match status" value="1"/>
</dbReference>
<comment type="caution">
    <text evidence="6">The sequence shown here is derived from an EMBL/GenBank/DDBJ whole genome shotgun (WGS) entry which is preliminary data.</text>
</comment>
<name>A0AAX0VL45_MICLU</name>
<keyword evidence="1" id="KW-0805">Transcription regulation</keyword>
<dbReference type="PANTHER" id="PTHR30055">
    <property type="entry name" value="HTH-TYPE TRANSCRIPTIONAL REGULATOR RUTR"/>
    <property type="match status" value="1"/>
</dbReference>
<evidence type="ECO:0000313" key="7">
    <source>
        <dbReference type="Proteomes" id="UP000234847"/>
    </source>
</evidence>
<dbReference type="AlphaFoldDB" id="A0AAX0VL45"/>
<evidence type="ECO:0000256" key="4">
    <source>
        <dbReference type="PROSITE-ProRule" id="PRU00335"/>
    </source>
</evidence>
<dbReference type="Gene3D" id="1.10.357.10">
    <property type="entry name" value="Tetracycline Repressor, domain 2"/>
    <property type="match status" value="1"/>
</dbReference>
<keyword evidence="2 4" id="KW-0238">DNA-binding</keyword>
<reference evidence="6 7" key="1">
    <citation type="submission" date="2017-12" db="EMBL/GenBank/DDBJ databases">
        <title>Phylogenetic diversity of female urinary microbiome.</title>
        <authorList>
            <person name="Thomas-White K."/>
            <person name="Wolfe A.J."/>
        </authorList>
    </citation>
    <scope>NUCLEOTIDE SEQUENCE [LARGE SCALE GENOMIC DNA]</scope>
    <source>
        <strain evidence="6 7">UMB0038</strain>
    </source>
</reference>
<evidence type="ECO:0000313" key="6">
    <source>
        <dbReference type="EMBL" id="PKZ82258.1"/>
    </source>
</evidence>
<organism evidence="6 7">
    <name type="scientific">Micrococcus luteus</name>
    <name type="common">Micrococcus lysodeikticus</name>
    <dbReference type="NCBI Taxonomy" id="1270"/>
    <lineage>
        <taxon>Bacteria</taxon>
        <taxon>Bacillati</taxon>
        <taxon>Actinomycetota</taxon>
        <taxon>Actinomycetes</taxon>
        <taxon>Micrococcales</taxon>
        <taxon>Micrococcaceae</taxon>
        <taxon>Micrococcus</taxon>
    </lineage>
</organism>
<dbReference type="PANTHER" id="PTHR30055:SF234">
    <property type="entry name" value="HTH-TYPE TRANSCRIPTIONAL REGULATOR BETI"/>
    <property type="match status" value="1"/>
</dbReference>
<gene>
    <name evidence="6" type="ORF">CYJ95_06415</name>
</gene>
<evidence type="ECO:0000256" key="1">
    <source>
        <dbReference type="ARBA" id="ARBA00023015"/>
    </source>
</evidence>
<feature type="DNA-binding region" description="H-T-H motif" evidence="4">
    <location>
        <begin position="82"/>
        <end position="101"/>
    </location>
</feature>
<dbReference type="GO" id="GO:0003700">
    <property type="term" value="F:DNA-binding transcription factor activity"/>
    <property type="evidence" value="ECO:0007669"/>
    <property type="project" value="TreeGrafter"/>
</dbReference>
<accession>A0AAX0VL45</accession>
<dbReference type="GO" id="GO:0000976">
    <property type="term" value="F:transcription cis-regulatory region binding"/>
    <property type="evidence" value="ECO:0007669"/>
    <property type="project" value="TreeGrafter"/>
</dbReference>
<dbReference type="InterPro" id="IPR001647">
    <property type="entry name" value="HTH_TetR"/>
</dbReference>
<feature type="domain" description="HTH tetR-type" evidence="5">
    <location>
        <begin position="59"/>
        <end position="119"/>
    </location>
</feature>
<keyword evidence="3" id="KW-0804">Transcription</keyword>
<dbReference type="EMBL" id="PKJT01000004">
    <property type="protein sequence ID" value="PKZ82258.1"/>
    <property type="molecule type" value="Genomic_DNA"/>
</dbReference>
<dbReference type="PROSITE" id="PS50977">
    <property type="entry name" value="HTH_TETR_2"/>
    <property type="match status" value="1"/>
</dbReference>
<dbReference type="SUPFAM" id="SSF46689">
    <property type="entry name" value="Homeodomain-like"/>
    <property type="match status" value="1"/>
</dbReference>
<dbReference type="Proteomes" id="UP000234847">
    <property type="component" value="Unassembled WGS sequence"/>
</dbReference>
<sequence>MLYECIVDCANVQWQDEIRRHHRRAAAPGLAGLERGATVTIDARNGPGGAGMDAPASDLTGKARIRHAALRLFAHHGVEGTSMRAIAEEASVTVGLITHHYGSKAGLHREVDAAVADDFAAAIASVPAEGTARDVTLRRDAAVAEMLRARPDVLEYVRRHVLLGEPAADSQLVEKLTALAREQVRQLRAAGLISGRRDEVPQVVSMIMRMLGELFFEPLVDRIVDAVDRDAARPAVVVRVQAAEDETARGGRA</sequence>
<evidence type="ECO:0000256" key="3">
    <source>
        <dbReference type="ARBA" id="ARBA00023163"/>
    </source>
</evidence>
<dbReference type="InterPro" id="IPR009057">
    <property type="entry name" value="Homeodomain-like_sf"/>
</dbReference>
<evidence type="ECO:0000259" key="5">
    <source>
        <dbReference type="PROSITE" id="PS50977"/>
    </source>
</evidence>
<evidence type="ECO:0000256" key="2">
    <source>
        <dbReference type="ARBA" id="ARBA00023125"/>
    </source>
</evidence>